<dbReference type="Gene3D" id="3.40.309.10">
    <property type="entry name" value="Aldehyde Dehydrogenase, Chain A, domain 2"/>
    <property type="match status" value="1"/>
</dbReference>
<evidence type="ECO:0000256" key="8">
    <source>
        <dbReference type="SAM" id="MobiDB-lite"/>
    </source>
</evidence>
<dbReference type="PANTHER" id="PTHR43570">
    <property type="entry name" value="ALDEHYDE DEHYDROGENASE"/>
    <property type="match status" value="1"/>
</dbReference>
<keyword evidence="2 4" id="KW-0560">Oxidoreductase</keyword>
<dbReference type="FunFam" id="3.40.309.10:FF:000003">
    <property type="entry name" value="Aldehyde dehydrogenase"/>
    <property type="match status" value="1"/>
</dbReference>
<dbReference type="GO" id="GO:0006081">
    <property type="term" value="P:aldehyde metabolic process"/>
    <property type="evidence" value="ECO:0007669"/>
    <property type="project" value="InterPro"/>
</dbReference>
<dbReference type="PANTHER" id="PTHR43570:SF16">
    <property type="entry name" value="ALDEHYDE DEHYDROGENASE TYPE III, ISOFORM Q"/>
    <property type="match status" value="1"/>
</dbReference>
<dbReference type="GO" id="GO:0005737">
    <property type="term" value="C:cytoplasm"/>
    <property type="evidence" value="ECO:0007669"/>
    <property type="project" value="TreeGrafter"/>
</dbReference>
<feature type="active site" evidence="5">
    <location>
        <position position="265"/>
    </location>
</feature>
<sequence length="482" mass="52605">MSTSQSSGSATPTQTVPTFSSLEDVQNQAKAMRTYFVTGATRDVAHRKSALRDMKAWLKANETDVLKALHADLGKAAYESYITELGLVYTEIDTMLKHVSEWSKPHSEPSPLTVFPATSSVVPSPYGVVLVLSPWNYPVQLTLVPMVDAIAAGNCVAFKPAREAPASAAIMLRMVAEVFDPQFVCGIPGSAHANEWIGQTAWDYIMFTGSPKVGKIIMSNAAQFLTPVTLELGGKSPCIVEQDAKLDLAAKRIAWGKGINSGQTCVAPDYIVAHESVADELAMLIGKHWTAFYGDNALESPIWPHMISSKHYERVMGLIEQHNPHAKVEYGGHGDASTLKIQPTIMTGVTMDDPVMGEEIFGPVLPILTYKNLDDAFDMIRTLPHPLACYVFTESKQTKQRVINELEFGGATINDVCLHLSNEHMGFGGVGNSGMGAYHGKVGFDTFTHYKSTLDHGTWADPDVRYPPFTADKKRLARKLMG</sequence>
<evidence type="ECO:0000259" key="9">
    <source>
        <dbReference type="Pfam" id="PF00171"/>
    </source>
</evidence>
<reference evidence="10 11" key="1">
    <citation type="submission" date="2014-03" db="EMBL/GenBank/DDBJ databases">
        <title>Genomics of Bifidobacteria.</title>
        <authorList>
            <person name="Ventura M."/>
            <person name="Milani C."/>
            <person name="Lugli G.A."/>
        </authorList>
    </citation>
    <scope>NUCLEOTIDE SEQUENCE [LARGE SCALE GENOMIC DNA]</scope>
    <source>
        <strain evidence="10 11">LMG 11596</strain>
    </source>
</reference>
<dbReference type="InterPro" id="IPR029510">
    <property type="entry name" value="Ald_DH_CS_GLU"/>
</dbReference>
<feature type="region of interest" description="Disordered" evidence="8">
    <location>
        <begin position="1"/>
        <end position="20"/>
    </location>
</feature>
<comment type="caution">
    <text evidence="10">The sequence shown here is derived from an EMBL/GenBank/DDBJ whole genome shotgun (WGS) entry which is preliminary data.</text>
</comment>
<evidence type="ECO:0000313" key="11">
    <source>
        <dbReference type="Proteomes" id="UP000029074"/>
    </source>
</evidence>
<evidence type="ECO:0000256" key="1">
    <source>
        <dbReference type="ARBA" id="ARBA00009986"/>
    </source>
</evidence>
<dbReference type="InterPro" id="IPR016162">
    <property type="entry name" value="Ald_DH_N"/>
</dbReference>
<dbReference type="Gene3D" id="3.40.605.10">
    <property type="entry name" value="Aldehyde Dehydrogenase, Chain A, domain 1"/>
    <property type="match status" value="1"/>
</dbReference>
<dbReference type="EMBL" id="JGYW01000009">
    <property type="protein sequence ID" value="KFI57648.1"/>
    <property type="molecule type" value="Genomic_DNA"/>
</dbReference>
<feature type="domain" description="Aldehyde dehydrogenase" evidence="9">
    <location>
        <begin position="21"/>
        <end position="452"/>
    </location>
</feature>
<dbReference type="SUPFAM" id="SSF53720">
    <property type="entry name" value="ALDH-like"/>
    <property type="match status" value="1"/>
</dbReference>
<evidence type="ECO:0000256" key="6">
    <source>
        <dbReference type="PROSITE-ProRule" id="PRU10007"/>
    </source>
</evidence>
<dbReference type="PROSITE" id="PS00687">
    <property type="entry name" value="ALDEHYDE_DEHYDR_GLU"/>
    <property type="match status" value="1"/>
</dbReference>
<gene>
    <name evidence="10" type="ORF">BGLCM_1336</name>
</gene>
<dbReference type="RefSeq" id="WP_052295092.1">
    <property type="nucleotide sequence ID" value="NZ_ABXB03000002.1"/>
</dbReference>
<evidence type="ECO:0000256" key="3">
    <source>
        <dbReference type="ARBA" id="ARBA00023027"/>
    </source>
</evidence>
<feature type="active site" evidence="5 6">
    <location>
        <position position="231"/>
    </location>
</feature>
<dbReference type="InterPro" id="IPR016163">
    <property type="entry name" value="Ald_DH_C"/>
</dbReference>
<evidence type="ECO:0000256" key="5">
    <source>
        <dbReference type="PIRSR" id="PIRSR036492-1"/>
    </source>
</evidence>
<name>A0A087AFU8_9BIFI</name>
<dbReference type="InterPro" id="IPR012394">
    <property type="entry name" value="Aldehyde_DH_NAD(P)"/>
</dbReference>
<organism evidence="10 11">
    <name type="scientific">Bifidobacterium gallicum DSM 20093 = LMG 11596</name>
    <dbReference type="NCBI Taxonomy" id="561180"/>
    <lineage>
        <taxon>Bacteria</taxon>
        <taxon>Bacillati</taxon>
        <taxon>Actinomycetota</taxon>
        <taxon>Actinomycetes</taxon>
        <taxon>Bifidobacteriales</taxon>
        <taxon>Bifidobacteriaceae</taxon>
        <taxon>Bifidobacterium</taxon>
    </lineage>
</organism>
<comment type="similarity">
    <text evidence="1 4 7">Belongs to the aldehyde dehydrogenase family.</text>
</comment>
<dbReference type="InterPro" id="IPR016161">
    <property type="entry name" value="Ald_DH/histidinol_DH"/>
</dbReference>
<keyword evidence="3" id="KW-0520">NAD</keyword>
<evidence type="ECO:0000256" key="2">
    <source>
        <dbReference type="ARBA" id="ARBA00023002"/>
    </source>
</evidence>
<dbReference type="Proteomes" id="UP000029074">
    <property type="component" value="Unassembled WGS sequence"/>
</dbReference>
<evidence type="ECO:0000313" key="10">
    <source>
        <dbReference type="EMBL" id="KFI57648.1"/>
    </source>
</evidence>
<evidence type="ECO:0000256" key="7">
    <source>
        <dbReference type="RuleBase" id="RU003345"/>
    </source>
</evidence>
<protein>
    <recommendedName>
        <fullName evidence="4">Aldehyde dehydrogenase</fullName>
    </recommendedName>
</protein>
<evidence type="ECO:0000256" key="4">
    <source>
        <dbReference type="PIRNR" id="PIRNR036492"/>
    </source>
</evidence>
<dbReference type="InterPro" id="IPR015590">
    <property type="entry name" value="Aldehyde_DH_dom"/>
</dbReference>
<dbReference type="GO" id="GO:0004029">
    <property type="term" value="F:aldehyde dehydrogenase (NAD+) activity"/>
    <property type="evidence" value="ECO:0007669"/>
    <property type="project" value="TreeGrafter"/>
</dbReference>
<dbReference type="OrthoDB" id="6882680at2"/>
<keyword evidence="11" id="KW-1185">Reference proteome</keyword>
<proteinExistence type="inferred from homology"/>
<dbReference type="AlphaFoldDB" id="A0A087AFU8"/>
<dbReference type="Pfam" id="PF00171">
    <property type="entry name" value="Aldedh"/>
    <property type="match status" value="1"/>
</dbReference>
<dbReference type="FunFam" id="3.40.605.10:FF:000004">
    <property type="entry name" value="Aldehyde dehydrogenase"/>
    <property type="match status" value="1"/>
</dbReference>
<accession>A0A087AFU8</accession>
<dbReference type="PIRSF" id="PIRSF036492">
    <property type="entry name" value="ALDH"/>
    <property type="match status" value="1"/>
</dbReference>